<sequence>MAQQLIVAADRFCLDRLETMSLRLLCEELLTTGKEELMMQKQWQTGNGQRKAAQLCLPANAVRVRLTSLQCAAAELPTK</sequence>
<reference evidence="1" key="2">
    <citation type="submission" date="2018-05" db="EMBL/GenBank/DDBJ databases">
        <title>OmerRS3 (Oryza meridionalis Reference Sequence Version 3).</title>
        <authorList>
            <person name="Zhang J."/>
            <person name="Kudrna D."/>
            <person name="Lee S."/>
            <person name="Talag J."/>
            <person name="Welchert J."/>
            <person name="Wing R.A."/>
        </authorList>
    </citation>
    <scope>NUCLEOTIDE SEQUENCE [LARGE SCALE GENOMIC DNA]</scope>
    <source>
        <strain evidence="1">cv. OR44</strain>
    </source>
</reference>
<dbReference type="AlphaFoldDB" id="A0A0E0F7N0"/>
<name>A0A0E0F7N0_9ORYZ</name>
<dbReference type="HOGENOM" id="CLU_2610083_0_0_1"/>
<dbReference type="STRING" id="40149.A0A0E0F7N0"/>
<proteinExistence type="predicted"/>
<organism evidence="1">
    <name type="scientific">Oryza meridionalis</name>
    <dbReference type="NCBI Taxonomy" id="40149"/>
    <lineage>
        <taxon>Eukaryota</taxon>
        <taxon>Viridiplantae</taxon>
        <taxon>Streptophyta</taxon>
        <taxon>Embryophyta</taxon>
        <taxon>Tracheophyta</taxon>
        <taxon>Spermatophyta</taxon>
        <taxon>Magnoliopsida</taxon>
        <taxon>Liliopsida</taxon>
        <taxon>Poales</taxon>
        <taxon>Poaceae</taxon>
        <taxon>BOP clade</taxon>
        <taxon>Oryzoideae</taxon>
        <taxon>Oryzeae</taxon>
        <taxon>Oryzinae</taxon>
        <taxon>Oryza</taxon>
    </lineage>
</organism>
<accession>A0A0E0F7N0</accession>
<reference evidence="1" key="1">
    <citation type="submission" date="2015-04" db="UniProtKB">
        <authorList>
            <consortium name="EnsemblPlants"/>
        </authorList>
    </citation>
    <scope>IDENTIFICATION</scope>
</reference>
<dbReference type="Proteomes" id="UP000008021">
    <property type="component" value="Chromosome 11"/>
</dbReference>
<keyword evidence="2" id="KW-1185">Reference proteome</keyword>
<dbReference type="Gramene" id="OMERI11G16270.1">
    <property type="protein sequence ID" value="OMERI11G16270.1"/>
    <property type="gene ID" value="OMERI11G16270"/>
</dbReference>
<protein>
    <submittedName>
        <fullName evidence="1">Uncharacterized protein</fullName>
    </submittedName>
</protein>
<evidence type="ECO:0000313" key="2">
    <source>
        <dbReference type="Proteomes" id="UP000008021"/>
    </source>
</evidence>
<evidence type="ECO:0000313" key="1">
    <source>
        <dbReference type="EnsemblPlants" id="OMERI11G16270.1"/>
    </source>
</evidence>
<dbReference type="EnsemblPlants" id="OMERI11G16270.1">
    <property type="protein sequence ID" value="OMERI11G16270.1"/>
    <property type="gene ID" value="OMERI11G16270"/>
</dbReference>